<reference evidence="4" key="1">
    <citation type="submission" date="2016-06" db="UniProtKB">
        <authorList>
            <consortium name="WormBaseParasite"/>
        </authorList>
    </citation>
    <scope>IDENTIFICATION</scope>
</reference>
<dbReference type="WBParaSite" id="SSLN_0001912001-mRNA-1">
    <property type="protein sequence ID" value="SSLN_0001912001-mRNA-1"/>
    <property type="gene ID" value="SSLN_0001912001"/>
</dbReference>
<gene>
    <name evidence="2" type="ORF">SSLN_LOCUS18424</name>
</gene>
<feature type="region of interest" description="Disordered" evidence="1">
    <location>
        <begin position="1"/>
        <end position="47"/>
    </location>
</feature>
<sequence>MMREWVHWLTGPASHLHAPQDDTRVPKPGVKKEPSPSDSQSTDPPLNWTDGVAWYKRQLAAFQATVSRMS</sequence>
<protein>
    <submittedName>
        <fullName evidence="4">Transposase</fullName>
    </submittedName>
</protein>
<accession>A0A183TPM6</accession>
<organism evidence="4">
    <name type="scientific">Schistocephalus solidus</name>
    <name type="common">Tapeworm</name>
    <dbReference type="NCBI Taxonomy" id="70667"/>
    <lineage>
        <taxon>Eukaryota</taxon>
        <taxon>Metazoa</taxon>
        <taxon>Spiralia</taxon>
        <taxon>Lophotrochozoa</taxon>
        <taxon>Platyhelminthes</taxon>
        <taxon>Cestoda</taxon>
        <taxon>Eucestoda</taxon>
        <taxon>Diphyllobothriidea</taxon>
        <taxon>Diphyllobothriidae</taxon>
        <taxon>Schistocephalus</taxon>
    </lineage>
</organism>
<dbReference type="Proteomes" id="UP000275846">
    <property type="component" value="Unassembled WGS sequence"/>
</dbReference>
<evidence type="ECO:0000256" key="1">
    <source>
        <dbReference type="SAM" id="MobiDB-lite"/>
    </source>
</evidence>
<name>A0A183TPM6_SCHSO</name>
<evidence type="ECO:0000313" key="3">
    <source>
        <dbReference type="Proteomes" id="UP000275846"/>
    </source>
</evidence>
<dbReference type="AlphaFoldDB" id="A0A183TPM6"/>
<proteinExistence type="predicted"/>
<feature type="compositionally biased region" description="Low complexity" evidence="1">
    <location>
        <begin position="36"/>
        <end position="45"/>
    </location>
</feature>
<keyword evidence="3" id="KW-1185">Reference proteome</keyword>
<feature type="compositionally biased region" description="Basic and acidic residues" evidence="1">
    <location>
        <begin position="18"/>
        <end position="35"/>
    </location>
</feature>
<dbReference type="EMBL" id="UYSU01044382">
    <property type="protein sequence ID" value="VDM04810.1"/>
    <property type="molecule type" value="Genomic_DNA"/>
</dbReference>
<reference evidence="2 3" key="2">
    <citation type="submission" date="2018-11" db="EMBL/GenBank/DDBJ databases">
        <authorList>
            <consortium name="Pathogen Informatics"/>
        </authorList>
    </citation>
    <scope>NUCLEOTIDE SEQUENCE [LARGE SCALE GENOMIC DNA]</scope>
    <source>
        <strain evidence="2 3">NST_G2</strain>
    </source>
</reference>
<evidence type="ECO:0000313" key="4">
    <source>
        <dbReference type="WBParaSite" id="SSLN_0001912001-mRNA-1"/>
    </source>
</evidence>
<evidence type="ECO:0000313" key="2">
    <source>
        <dbReference type="EMBL" id="VDM04810.1"/>
    </source>
</evidence>